<protein>
    <submittedName>
        <fullName evidence="2">Uncharacterized protein</fullName>
    </submittedName>
</protein>
<keyword evidence="3" id="KW-1185">Reference proteome</keyword>
<evidence type="ECO:0000256" key="1">
    <source>
        <dbReference type="SAM" id="MobiDB-lite"/>
    </source>
</evidence>
<evidence type="ECO:0000313" key="3">
    <source>
        <dbReference type="Proteomes" id="UP000243459"/>
    </source>
</evidence>
<name>A0A5P1F7J3_ASPOF</name>
<sequence length="100" mass="11214">MPMTGHEGRPGGALAKTGADVTKMEPAEEETQTVWISVKRTCIGCRRLRFRQGRDECVFIGRNHVLRCNESVVKEVMTSLRAHGMFLNRVVLAIIAFHTC</sequence>
<accession>A0A5P1F7J3</accession>
<dbReference type="Gramene" id="ONK73703">
    <property type="protein sequence ID" value="ONK73703"/>
    <property type="gene ID" value="A4U43_C04F34390"/>
</dbReference>
<proteinExistence type="predicted"/>
<evidence type="ECO:0000313" key="2">
    <source>
        <dbReference type="EMBL" id="ONK73703.1"/>
    </source>
</evidence>
<dbReference type="Proteomes" id="UP000243459">
    <property type="component" value="Chromosome 4"/>
</dbReference>
<organism evidence="2 3">
    <name type="scientific">Asparagus officinalis</name>
    <name type="common">Garden asparagus</name>
    <dbReference type="NCBI Taxonomy" id="4686"/>
    <lineage>
        <taxon>Eukaryota</taxon>
        <taxon>Viridiplantae</taxon>
        <taxon>Streptophyta</taxon>
        <taxon>Embryophyta</taxon>
        <taxon>Tracheophyta</taxon>
        <taxon>Spermatophyta</taxon>
        <taxon>Magnoliopsida</taxon>
        <taxon>Liliopsida</taxon>
        <taxon>Asparagales</taxon>
        <taxon>Asparagaceae</taxon>
        <taxon>Asparagoideae</taxon>
        <taxon>Asparagus</taxon>
    </lineage>
</organism>
<reference evidence="3" key="1">
    <citation type="journal article" date="2017" name="Nat. Commun.">
        <title>The asparagus genome sheds light on the origin and evolution of a young Y chromosome.</title>
        <authorList>
            <person name="Harkess A."/>
            <person name="Zhou J."/>
            <person name="Xu C."/>
            <person name="Bowers J.E."/>
            <person name="Van der Hulst R."/>
            <person name="Ayyampalayam S."/>
            <person name="Mercati F."/>
            <person name="Riccardi P."/>
            <person name="McKain M.R."/>
            <person name="Kakrana A."/>
            <person name="Tang H."/>
            <person name="Ray J."/>
            <person name="Groenendijk J."/>
            <person name="Arikit S."/>
            <person name="Mathioni S.M."/>
            <person name="Nakano M."/>
            <person name="Shan H."/>
            <person name="Telgmann-Rauber A."/>
            <person name="Kanno A."/>
            <person name="Yue Z."/>
            <person name="Chen H."/>
            <person name="Li W."/>
            <person name="Chen Y."/>
            <person name="Xu X."/>
            <person name="Zhang Y."/>
            <person name="Luo S."/>
            <person name="Chen H."/>
            <person name="Gao J."/>
            <person name="Mao Z."/>
            <person name="Pires J.C."/>
            <person name="Luo M."/>
            <person name="Kudrna D."/>
            <person name="Wing R.A."/>
            <person name="Meyers B.C."/>
            <person name="Yi K."/>
            <person name="Kong H."/>
            <person name="Lavrijsen P."/>
            <person name="Sunseri F."/>
            <person name="Falavigna A."/>
            <person name="Ye Y."/>
            <person name="Leebens-Mack J.H."/>
            <person name="Chen G."/>
        </authorList>
    </citation>
    <scope>NUCLEOTIDE SEQUENCE [LARGE SCALE GENOMIC DNA]</scope>
    <source>
        <strain evidence="3">cv. DH0086</strain>
    </source>
</reference>
<feature type="region of interest" description="Disordered" evidence="1">
    <location>
        <begin position="1"/>
        <end position="23"/>
    </location>
</feature>
<dbReference type="EMBL" id="CM007384">
    <property type="protein sequence ID" value="ONK73703.1"/>
    <property type="molecule type" value="Genomic_DNA"/>
</dbReference>
<gene>
    <name evidence="2" type="ORF">A4U43_C04F34390</name>
</gene>
<dbReference type="AlphaFoldDB" id="A0A5P1F7J3"/>